<comment type="caution">
    <text evidence="4">The sequence shown here is derived from an EMBL/GenBank/DDBJ whole genome shotgun (WGS) entry which is preliminary data.</text>
</comment>
<dbReference type="PANTHER" id="PTHR39614">
    <property type="entry name" value="INTEGRAL MEMBRANE PROTEIN"/>
    <property type="match status" value="1"/>
</dbReference>
<dbReference type="Pfam" id="PF20684">
    <property type="entry name" value="Fung_rhodopsin"/>
    <property type="match status" value="1"/>
</dbReference>
<keyword evidence="2" id="KW-0472">Membrane</keyword>
<dbReference type="AlphaFoldDB" id="A0AA38XUI2"/>
<keyword evidence="2" id="KW-1133">Transmembrane helix</keyword>
<dbReference type="PANTHER" id="PTHR39614:SF2">
    <property type="entry name" value="INTEGRAL MEMBRANE PROTEIN"/>
    <property type="match status" value="1"/>
</dbReference>
<dbReference type="Proteomes" id="UP001172681">
    <property type="component" value="Unassembled WGS sequence"/>
</dbReference>
<evidence type="ECO:0000313" key="5">
    <source>
        <dbReference type="Proteomes" id="UP001172681"/>
    </source>
</evidence>
<organism evidence="4 5">
    <name type="scientific">Knufia peltigerae</name>
    <dbReference type="NCBI Taxonomy" id="1002370"/>
    <lineage>
        <taxon>Eukaryota</taxon>
        <taxon>Fungi</taxon>
        <taxon>Dikarya</taxon>
        <taxon>Ascomycota</taxon>
        <taxon>Pezizomycotina</taxon>
        <taxon>Eurotiomycetes</taxon>
        <taxon>Chaetothyriomycetidae</taxon>
        <taxon>Chaetothyriales</taxon>
        <taxon>Trichomeriaceae</taxon>
        <taxon>Knufia</taxon>
    </lineage>
</organism>
<feature type="region of interest" description="Disordered" evidence="1">
    <location>
        <begin position="299"/>
        <end position="320"/>
    </location>
</feature>
<evidence type="ECO:0000256" key="1">
    <source>
        <dbReference type="SAM" id="MobiDB-lite"/>
    </source>
</evidence>
<keyword evidence="5" id="KW-1185">Reference proteome</keyword>
<feature type="transmembrane region" description="Helical" evidence="2">
    <location>
        <begin position="182"/>
        <end position="204"/>
    </location>
</feature>
<dbReference type="EMBL" id="JAPDRN010000103">
    <property type="protein sequence ID" value="KAJ9622966.1"/>
    <property type="molecule type" value="Genomic_DNA"/>
</dbReference>
<dbReference type="InterPro" id="IPR049326">
    <property type="entry name" value="Rhodopsin_dom_fungi"/>
</dbReference>
<name>A0AA38XUI2_9EURO</name>
<feature type="transmembrane region" description="Helical" evidence="2">
    <location>
        <begin position="107"/>
        <end position="128"/>
    </location>
</feature>
<protein>
    <recommendedName>
        <fullName evidence="3">Rhodopsin domain-containing protein</fullName>
    </recommendedName>
</protein>
<feature type="transmembrane region" description="Helical" evidence="2">
    <location>
        <begin position="216"/>
        <end position="235"/>
    </location>
</feature>
<feature type="transmembrane region" description="Helical" evidence="2">
    <location>
        <begin position="140"/>
        <end position="162"/>
    </location>
</feature>
<reference evidence="4" key="1">
    <citation type="submission" date="2022-10" db="EMBL/GenBank/DDBJ databases">
        <title>Culturing micro-colonial fungi from biological soil crusts in the Mojave desert and describing Neophaeococcomyces mojavensis, and introducing the new genera and species Taxawa tesnikishii.</title>
        <authorList>
            <person name="Kurbessoian T."/>
            <person name="Stajich J.E."/>
        </authorList>
    </citation>
    <scope>NUCLEOTIDE SEQUENCE</scope>
    <source>
        <strain evidence="4">TK_35</strain>
    </source>
</reference>
<evidence type="ECO:0000259" key="3">
    <source>
        <dbReference type="Pfam" id="PF20684"/>
    </source>
</evidence>
<feature type="domain" description="Rhodopsin" evidence="3">
    <location>
        <begin position="46"/>
        <end position="280"/>
    </location>
</feature>
<evidence type="ECO:0000313" key="4">
    <source>
        <dbReference type="EMBL" id="KAJ9622966.1"/>
    </source>
</evidence>
<feature type="transmembrane region" description="Helical" evidence="2">
    <location>
        <begin position="25"/>
        <end position="43"/>
    </location>
</feature>
<evidence type="ECO:0000256" key="2">
    <source>
        <dbReference type="SAM" id="Phobius"/>
    </source>
</evidence>
<proteinExistence type="predicted"/>
<accession>A0AA38XUI2</accession>
<feature type="compositionally biased region" description="Basic residues" evidence="1">
    <location>
        <begin position="306"/>
        <end position="318"/>
    </location>
</feature>
<keyword evidence="2" id="KW-0812">Transmembrane</keyword>
<feature type="transmembrane region" description="Helical" evidence="2">
    <location>
        <begin position="64"/>
        <end position="87"/>
    </location>
</feature>
<sequence length="421" mass="46008">MSSPARAAIPPGQSAPFASVTPDDHAAYVLISTAFGLACFLFFGGIRTVVRVTLGNGIGFDDHLFYAATGFAIIQSSLVLGACSKGLGKSLSLVSPEAVPWVQKMYYASNLFFILVIGLCKISVVSFLHRISRMKQHRFIFDIAMVILAIWTFGAFLTIALQCNLSHPWLTVNEKCPGVLERWQVIGALDIVTEVAIVALVGYLVHDLQTRLSSKVTVMSIFSVRLFLIVFIAFRLHTFDQDAYTTNPFLREATFIAWTQSQMTFALISAAVPTFQNFLKSLSTGFGGMGGGGASHGYGYGSSTSRSRHRLQDHHSHSKSFQLSTLRSKSKSVVLASSMDDDGQEECSSDRHHAKVLLTEQLRGGAPAAAVATTTTSTTTAQWSVSRGPINGETTSINSDESQRYMIRKDVQWEVRTEPRD</sequence>
<gene>
    <name evidence="4" type="ORF">H2204_011310</name>
</gene>